<sequence length="120" mass="13560">MATEATEIMSENIKFYLNKNGKTPANLISDLNIKRSTVYNWLNGVSYPRIDKIEAMADYFGVTKADLVERHVNGEKVEHINLDEALSKQGVVMEFQGKELSDKAKKKILDILKIVDGDED</sequence>
<keyword evidence="5" id="KW-1185">Reference proteome</keyword>
<organism evidence="4 5">
    <name type="scientific">Weissella confusa</name>
    <name type="common">Lactobacillus confusus</name>
    <dbReference type="NCBI Taxonomy" id="1583"/>
    <lineage>
        <taxon>Bacteria</taxon>
        <taxon>Bacillati</taxon>
        <taxon>Bacillota</taxon>
        <taxon>Bacilli</taxon>
        <taxon>Lactobacillales</taxon>
        <taxon>Lactobacillaceae</taxon>
        <taxon>Weissella</taxon>
    </lineage>
</organism>
<protein>
    <submittedName>
        <fullName evidence="4">Helix-turn-helix transcriptional regulator</fullName>
    </submittedName>
</protein>
<dbReference type="CDD" id="cd00093">
    <property type="entry name" value="HTH_XRE"/>
    <property type="match status" value="1"/>
</dbReference>
<dbReference type="GO" id="GO:0003677">
    <property type="term" value="F:DNA binding"/>
    <property type="evidence" value="ECO:0007669"/>
    <property type="project" value="UniProtKB-KW"/>
</dbReference>
<evidence type="ECO:0000256" key="2">
    <source>
        <dbReference type="ARBA" id="ARBA00023125"/>
    </source>
</evidence>
<dbReference type="OrthoDB" id="2475196at2"/>
<keyword evidence="2" id="KW-0238">DNA-binding</keyword>
<dbReference type="AlphaFoldDB" id="A0A482PRQ0"/>
<gene>
    <name evidence="4" type="ORF">HAU20_00715</name>
</gene>
<dbReference type="PANTHER" id="PTHR40661:SF1">
    <property type="entry name" value="HTH CRO_C1-TYPE DOMAIN-CONTAINING PROTEIN"/>
    <property type="match status" value="1"/>
</dbReference>
<name>A0A482PRQ0_WEICO</name>
<dbReference type="PANTHER" id="PTHR40661">
    <property type="match status" value="1"/>
</dbReference>
<dbReference type="RefSeq" id="WP_135797508.1">
    <property type="nucleotide sequence ID" value="NZ_CP027565.1"/>
</dbReference>
<accession>A0A482PRQ0</accession>
<dbReference type="Pfam" id="PF13443">
    <property type="entry name" value="HTH_26"/>
    <property type="match status" value="1"/>
</dbReference>
<dbReference type="SUPFAM" id="SSF47413">
    <property type="entry name" value="lambda repressor-like DNA-binding domains"/>
    <property type="match status" value="1"/>
</dbReference>
<keyword evidence="1" id="KW-0805">Transcription regulation</keyword>
<reference evidence="4 5" key="1">
    <citation type="journal article" date="2021" name="Int. J. Food Microbiol.">
        <title>Safety demonstration of a microbial species for use in the food chain: Weissella confusa.</title>
        <authorList>
            <person name="Bourdichon F."/>
            <person name="Patrone V."/>
            <person name="Fontana A."/>
            <person name="Milani G."/>
            <person name="Morelli L."/>
        </authorList>
    </citation>
    <scope>NUCLEOTIDE SEQUENCE [LARGE SCALE GENOMIC DNA]</scope>
    <source>
        <strain evidence="4 5">CCUG 43002</strain>
    </source>
</reference>
<keyword evidence="3" id="KW-0804">Transcription</keyword>
<dbReference type="Gene3D" id="1.10.260.40">
    <property type="entry name" value="lambda repressor-like DNA-binding domains"/>
    <property type="match status" value="1"/>
</dbReference>
<evidence type="ECO:0000256" key="3">
    <source>
        <dbReference type="ARBA" id="ARBA00023163"/>
    </source>
</evidence>
<evidence type="ECO:0000256" key="1">
    <source>
        <dbReference type="ARBA" id="ARBA00023015"/>
    </source>
</evidence>
<proteinExistence type="predicted"/>
<dbReference type="SMART" id="SM00530">
    <property type="entry name" value="HTH_XRE"/>
    <property type="match status" value="1"/>
</dbReference>
<dbReference type="InterPro" id="IPR001387">
    <property type="entry name" value="Cro/C1-type_HTH"/>
</dbReference>
<dbReference type="PROSITE" id="PS50943">
    <property type="entry name" value="HTH_CROC1"/>
    <property type="match status" value="1"/>
</dbReference>
<dbReference type="InterPro" id="IPR010982">
    <property type="entry name" value="Lambda_DNA-bd_dom_sf"/>
</dbReference>
<dbReference type="Proteomes" id="UP000728106">
    <property type="component" value="Unassembled WGS sequence"/>
</dbReference>
<dbReference type="EMBL" id="JAAOCP010000001">
    <property type="protein sequence ID" value="MBJ7637944.1"/>
    <property type="molecule type" value="Genomic_DNA"/>
</dbReference>
<evidence type="ECO:0000313" key="4">
    <source>
        <dbReference type="EMBL" id="MBJ7637944.1"/>
    </source>
</evidence>
<comment type="caution">
    <text evidence="4">The sequence shown here is derived from an EMBL/GenBank/DDBJ whole genome shotgun (WGS) entry which is preliminary data.</text>
</comment>
<evidence type="ECO:0000313" key="5">
    <source>
        <dbReference type="Proteomes" id="UP000728106"/>
    </source>
</evidence>